<dbReference type="CDD" id="cd07820">
    <property type="entry name" value="SRPBCC_3"/>
    <property type="match status" value="1"/>
</dbReference>
<accession>A0A830GGB3</accession>
<name>A0A830GGB3_9EURY</name>
<sequence length="161" mass="18219">MPVFEREVRVSAPLSEVWEFHSTADGLVALTPDWMHLRVEETRGPDGEPDPEVLEPGSVVVSSVKPFGVAPRQRWVSEIVARDEGEDEAMFRDVMTEGPFPEWEHTHRFRADGDDATIVHDRVEYELPGGPLGRVAGPLGFLGMEPMFRYRHRETRALLEA</sequence>
<dbReference type="Proteomes" id="UP000605784">
    <property type="component" value="Unassembled WGS sequence"/>
</dbReference>
<evidence type="ECO:0000313" key="2">
    <source>
        <dbReference type="EMBL" id="GGN86458.1"/>
    </source>
</evidence>
<dbReference type="RefSeq" id="WP_188994098.1">
    <property type="nucleotide sequence ID" value="NZ_BMOU01000001.1"/>
</dbReference>
<dbReference type="SUPFAM" id="SSF55961">
    <property type="entry name" value="Bet v1-like"/>
    <property type="match status" value="1"/>
</dbReference>
<evidence type="ECO:0000259" key="1">
    <source>
        <dbReference type="Pfam" id="PF03364"/>
    </source>
</evidence>
<dbReference type="Gene3D" id="3.30.530.20">
    <property type="match status" value="1"/>
</dbReference>
<reference evidence="2" key="2">
    <citation type="submission" date="2020-09" db="EMBL/GenBank/DDBJ databases">
        <authorList>
            <person name="Sun Q."/>
            <person name="Ohkuma M."/>
        </authorList>
    </citation>
    <scope>NUCLEOTIDE SEQUENCE</scope>
    <source>
        <strain evidence="2">JCM 17820</strain>
    </source>
</reference>
<dbReference type="InterPro" id="IPR005031">
    <property type="entry name" value="COQ10_START"/>
</dbReference>
<organism evidence="2 3">
    <name type="scientific">Haloarcula pellucida</name>
    <dbReference type="NCBI Taxonomy" id="1427151"/>
    <lineage>
        <taxon>Archaea</taxon>
        <taxon>Methanobacteriati</taxon>
        <taxon>Methanobacteriota</taxon>
        <taxon>Stenosarchaea group</taxon>
        <taxon>Halobacteria</taxon>
        <taxon>Halobacteriales</taxon>
        <taxon>Haloarculaceae</taxon>
        <taxon>Haloarcula</taxon>
    </lineage>
</organism>
<comment type="caution">
    <text evidence="2">The sequence shown here is derived from an EMBL/GenBank/DDBJ whole genome shotgun (WGS) entry which is preliminary data.</text>
</comment>
<dbReference type="InterPro" id="IPR023393">
    <property type="entry name" value="START-like_dom_sf"/>
</dbReference>
<gene>
    <name evidence="2" type="ORF">GCM10009030_04150</name>
</gene>
<proteinExistence type="predicted"/>
<evidence type="ECO:0000313" key="3">
    <source>
        <dbReference type="Proteomes" id="UP000605784"/>
    </source>
</evidence>
<keyword evidence="3" id="KW-1185">Reference proteome</keyword>
<dbReference type="AlphaFoldDB" id="A0A830GGB3"/>
<dbReference type="EMBL" id="BMOU01000001">
    <property type="protein sequence ID" value="GGN86458.1"/>
    <property type="molecule type" value="Genomic_DNA"/>
</dbReference>
<reference evidence="2" key="1">
    <citation type="journal article" date="2014" name="Int. J. Syst. Evol. Microbiol.">
        <title>Complete genome sequence of Corynebacterium casei LMG S-19264T (=DSM 44701T), isolated from a smear-ripened cheese.</title>
        <authorList>
            <consortium name="US DOE Joint Genome Institute (JGI-PGF)"/>
            <person name="Walter F."/>
            <person name="Albersmeier A."/>
            <person name="Kalinowski J."/>
            <person name="Ruckert C."/>
        </authorList>
    </citation>
    <scope>NUCLEOTIDE SEQUENCE</scope>
    <source>
        <strain evidence="2">JCM 17820</strain>
    </source>
</reference>
<protein>
    <submittedName>
        <fullName evidence="2">Cyclase</fullName>
    </submittedName>
</protein>
<feature type="domain" description="Coenzyme Q-binding protein COQ10 START" evidence="1">
    <location>
        <begin position="10"/>
        <end position="139"/>
    </location>
</feature>
<dbReference type="Pfam" id="PF03364">
    <property type="entry name" value="Polyketide_cyc"/>
    <property type="match status" value="1"/>
</dbReference>